<dbReference type="InterPro" id="IPR042094">
    <property type="entry name" value="T2SS_GspF_sf"/>
</dbReference>
<evidence type="ECO:0000313" key="11">
    <source>
        <dbReference type="Proteomes" id="UP000176568"/>
    </source>
</evidence>
<dbReference type="STRING" id="1797247.A2419_01425"/>
<sequence>MTEFKYEALDQQGKTQSGVANAPTQDAAVEALQRRGFTLTTISPVNSQGAFSLNNITLFGGVSSRDIVLLSRQLATLFEAQVSALRIFRLLAEQSTKPMLRNALTVVGDDLQSGTSISKALARHPKVFSDFYVNMVRSGEESGKLDQTFLFLADYIDRSYELAGKAKNALIYPGFIIFTFVSVMTLMLTVVIPKLGAILEESGQELPFLTEVILNLSHFLTDYGIFVLIAIIIGGFFFVRYLQTEKGQYLGSQLKLSVPYIGDLYRKLYLSRFADNMHVMLTSGISAVRSLEITASVVENKVYEHILLDALENVKAGHSMSETLSHYPAEIPAILVQMLRIGEETGELGSILERMAKFYNREVNASVDALVSLIEPALIVALALGVGFLLAAVLLPIYNSTTSI</sequence>
<evidence type="ECO:0000313" key="10">
    <source>
        <dbReference type="EMBL" id="OGC88113.1"/>
    </source>
</evidence>
<evidence type="ECO:0000256" key="6">
    <source>
        <dbReference type="ARBA" id="ARBA00022989"/>
    </source>
</evidence>
<evidence type="ECO:0000259" key="9">
    <source>
        <dbReference type="Pfam" id="PF00482"/>
    </source>
</evidence>
<dbReference type="InterPro" id="IPR003004">
    <property type="entry name" value="GspF/PilC"/>
</dbReference>
<evidence type="ECO:0000256" key="7">
    <source>
        <dbReference type="ARBA" id="ARBA00023136"/>
    </source>
</evidence>
<name>A0A1F4Y486_9BACT</name>
<organism evidence="10 11">
    <name type="scientific">Candidatus Adlerbacteria bacterium RIFOXYC1_FULL_48_26</name>
    <dbReference type="NCBI Taxonomy" id="1797247"/>
    <lineage>
        <taxon>Bacteria</taxon>
        <taxon>Candidatus Adleribacteriota</taxon>
    </lineage>
</organism>
<keyword evidence="4" id="KW-0997">Cell inner membrane</keyword>
<dbReference type="PRINTS" id="PR00812">
    <property type="entry name" value="BCTERIALGSPF"/>
</dbReference>
<evidence type="ECO:0000256" key="8">
    <source>
        <dbReference type="SAM" id="Phobius"/>
    </source>
</evidence>
<protein>
    <recommendedName>
        <fullName evidence="9">Type II secretion system protein GspF domain-containing protein</fullName>
    </recommendedName>
</protein>
<dbReference type="EMBL" id="MEXB01000012">
    <property type="protein sequence ID" value="OGC88113.1"/>
    <property type="molecule type" value="Genomic_DNA"/>
</dbReference>
<dbReference type="GO" id="GO:0005886">
    <property type="term" value="C:plasma membrane"/>
    <property type="evidence" value="ECO:0007669"/>
    <property type="project" value="UniProtKB-SubCell"/>
</dbReference>
<feature type="transmembrane region" description="Helical" evidence="8">
    <location>
        <begin position="223"/>
        <end position="242"/>
    </location>
</feature>
<accession>A0A1F4Y486</accession>
<dbReference type="PANTHER" id="PTHR30012">
    <property type="entry name" value="GENERAL SECRETION PATHWAY PROTEIN"/>
    <property type="match status" value="1"/>
</dbReference>
<keyword evidence="5 8" id="KW-0812">Transmembrane</keyword>
<evidence type="ECO:0000256" key="3">
    <source>
        <dbReference type="ARBA" id="ARBA00022475"/>
    </source>
</evidence>
<reference evidence="10 11" key="1">
    <citation type="journal article" date="2016" name="Nat. Commun.">
        <title>Thousands of microbial genomes shed light on interconnected biogeochemical processes in an aquifer system.</title>
        <authorList>
            <person name="Anantharaman K."/>
            <person name="Brown C.T."/>
            <person name="Hug L.A."/>
            <person name="Sharon I."/>
            <person name="Castelle C.J."/>
            <person name="Probst A.J."/>
            <person name="Thomas B.C."/>
            <person name="Singh A."/>
            <person name="Wilkins M.J."/>
            <person name="Karaoz U."/>
            <person name="Brodie E.L."/>
            <person name="Williams K.H."/>
            <person name="Hubbard S.S."/>
            <person name="Banfield J.F."/>
        </authorList>
    </citation>
    <scope>NUCLEOTIDE SEQUENCE [LARGE SCALE GENOMIC DNA]</scope>
</reference>
<feature type="domain" description="Type II secretion system protein GspF" evidence="9">
    <location>
        <begin position="71"/>
        <end position="193"/>
    </location>
</feature>
<gene>
    <name evidence="10" type="ORF">A2419_01425</name>
</gene>
<dbReference type="PANTHER" id="PTHR30012:SF0">
    <property type="entry name" value="TYPE II SECRETION SYSTEM PROTEIN F-RELATED"/>
    <property type="match status" value="1"/>
</dbReference>
<dbReference type="Gene3D" id="1.20.81.30">
    <property type="entry name" value="Type II secretion system (T2SS), domain F"/>
    <property type="match status" value="2"/>
</dbReference>
<keyword evidence="6 8" id="KW-1133">Transmembrane helix</keyword>
<comment type="subcellular location">
    <subcellularLocation>
        <location evidence="1">Cell inner membrane</location>
        <topology evidence="1">Multi-pass membrane protein</topology>
    </subcellularLocation>
</comment>
<evidence type="ECO:0000256" key="2">
    <source>
        <dbReference type="ARBA" id="ARBA00005745"/>
    </source>
</evidence>
<feature type="domain" description="Type II secretion system protein GspF" evidence="9">
    <location>
        <begin position="273"/>
        <end position="396"/>
    </location>
</feature>
<comment type="similarity">
    <text evidence="2">Belongs to the GSP F family.</text>
</comment>
<dbReference type="FunFam" id="1.20.81.30:FF:000001">
    <property type="entry name" value="Type II secretion system protein F"/>
    <property type="match status" value="1"/>
</dbReference>
<evidence type="ECO:0000256" key="4">
    <source>
        <dbReference type="ARBA" id="ARBA00022519"/>
    </source>
</evidence>
<dbReference type="Proteomes" id="UP000176568">
    <property type="component" value="Unassembled WGS sequence"/>
</dbReference>
<evidence type="ECO:0000256" key="5">
    <source>
        <dbReference type="ARBA" id="ARBA00022692"/>
    </source>
</evidence>
<dbReference type="Pfam" id="PF00482">
    <property type="entry name" value="T2SSF"/>
    <property type="match status" value="2"/>
</dbReference>
<feature type="transmembrane region" description="Helical" evidence="8">
    <location>
        <begin position="377"/>
        <end position="398"/>
    </location>
</feature>
<dbReference type="InterPro" id="IPR018076">
    <property type="entry name" value="T2SS_GspF_dom"/>
</dbReference>
<feature type="transmembrane region" description="Helical" evidence="8">
    <location>
        <begin position="169"/>
        <end position="192"/>
    </location>
</feature>
<keyword evidence="3" id="KW-1003">Cell membrane</keyword>
<keyword evidence="7 8" id="KW-0472">Membrane</keyword>
<proteinExistence type="inferred from homology"/>
<comment type="caution">
    <text evidence="10">The sequence shown here is derived from an EMBL/GenBank/DDBJ whole genome shotgun (WGS) entry which is preliminary data.</text>
</comment>
<evidence type="ECO:0000256" key="1">
    <source>
        <dbReference type="ARBA" id="ARBA00004429"/>
    </source>
</evidence>
<dbReference type="AlphaFoldDB" id="A0A1F4Y486"/>